<protein>
    <submittedName>
        <fullName evidence="2">Uncharacterized protein</fullName>
    </submittedName>
</protein>
<dbReference type="AlphaFoldDB" id="A0AAD8PSZ4"/>
<organism evidence="2 3">
    <name type="scientific">Colletotrichum navitas</name>
    <dbReference type="NCBI Taxonomy" id="681940"/>
    <lineage>
        <taxon>Eukaryota</taxon>
        <taxon>Fungi</taxon>
        <taxon>Dikarya</taxon>
        <taxon>Ascomycota</taxon>
        <taxon>Pezizomycotina</taxon>
        <taxon>Sordariomycetes</taxon>
        <taxon>Hypocreomycetidae</taxon>
        <taxon>Glomerellales</taxon>
        <taxon>Glomerellaceae</taxon>
        <taxon>Colletotrichum</taxon>
        <taxon>Colletotrichum graminicola species complex</taxon>
    </lineage>
</organism>
<accession>A0AAD8PSZ4</accession>
<sequence length="116" mass="13186">MHIHIHAHKHTYVTCIYTYSRTHARTDVVLQDHSSSGLESGGRRAGLKCLPPPHTGDSCGLVWFCPNRCSLMGERRRRTLLDIQLVRPGSSTERTRRRGGRERKRKASGRTEHTAN</sequence>
<reference evidence="2" key="1">
    <citation type="submission" date="2021-06" db="EMBL/GenBank/DDBJ databases">
        <title>Comparative genomics, transcriptomics and evolutionary studies reveal genomic signatures of adaptation to plant cell wall in hemibiotrophic fungi.</title>
        <authorList>
            <consortium name="DOE Joint Genome Institute"/>
            <person name="Baroncelli R."/>
            <person name="Diaz J.F."/>
            <person name="Benocci T."/>
            <person name="Peng M."/>
            <person name="Battaglia E."/>
            <person name="Haridas S."/>
            <person name="Andreopoulos W."/>
            <person name="Labutti K."/>
            <person name="Pangilinan J."/>
            <person name="Floch G.L."/>
            <person name="Makela M.R."/>
            <person name="Henrissat B."/>
            <person name="Grigoriev I.V."/>
            <person name="Crouch J.A."/>
            <person name="De Vries R.P."/>
            <person name="Sukno S.A."/>
            <person name="Thon M.R."/>
        </authorList>
    </citation>
    <scope>NUCLEOTIDE SEQUENCE</scope>
    <source>
        <strain evidence="2">CBS 125086</strain>
    </source>
</reference>
<evidence type="ECO:0000256" key="1">
    <source>
        <dbReference type="SAM" id="MobiDB-lite"/>
    </source>
</evidence>
<evidence type="ECO:0000313" key="3">
    <source>
        <dbReference type="Proteomes" id="UP001230504"/>
    </source>
</evidence>
<keyword evidence="3" id="KW-1185">Reference proteome</keyword>
<evidence type="ECO:0000313" key="2">
    <source>
        <dbReference type="EMBL" id="KAK1579672.1"/>
    </source>
</evidence>
<dbReference type="RefSeq" id="XP_060410780.1">
    <property type="nucleotide sequence ID" value="XM_060552537.1"/>
</dbReference>
<proteinExistence type="predicted"/>
<feature type="compositionally biased region" description="Basic residues" evidence="1">
    <location>
        <begin position="95"/>
        <end position="108"/>
    </location>
</feature>
<dbReference type="Proteomes" id="UP001230504">
    <property type="component" value="Unassembled WGS sequence"/>
</dbReference>
<dbReference type="EMBL" id="JAHLJV010000063">
    <property type="protein sequence ID" value="KAK1579672.1"/>
    <property type="molecule type" value="Genomic_DNA"/>
</dbReference>
<gene>
    <name evidence="2" type="ORF">LY79DRAFT_336294</name>
</gene>
<name>A0AAD8PSZ4_9PEZI</name>
<feature type="region of interest" description="Disordered" evidence="1">
    <location>
        <begin position="85"/>
        <end position="116"/>
    </location>
</feature>
<dbReference type="GeneID" id="85436777"/>
<comment type="caution">
    <text evidence="2">The sequence shown here is derived from an EMBL/GenBank/DDBJ whole genome shotgun (WGS) entry which is preliminary data.</text>
</comment>